<geneLocation type="plasmid" evidence="4">
    <name>pNITHX3</name>
</geneLocation>
<sequence>MKLLWSAFALADRDGIFTHFEADNPRAAIVIDERIAAAVRLLVDFPESGRLGRLGRLGRVVGTRELVINDTPYIAAYIVTENAIRILRVLHGTQRWPDELPEG</sequence>
<evidence type="ECO:0000313" key="4">
    <source>
        <dbReference type="Proteomes" id="UP000001953"/>
    </source>
</evidence>
<dbReference type="PANTHER" id="PTHR33755">
    <property type="entry name" value="TOXIN PARE1-RELATED"/>
    <property type="match status" value="1"/>
</dbReference>
<dbReference type="InterPro" id="IPR051803">
    <property type="entry name" value="TA_system_RelE-like_toxin"/>
</dbReference>
<reference evidence="4" key="1">
    <citation type="submission" date="2006-03" db="EMBL/GenBank/DDBJ databases">
        <title>Complete sequence of plasmid 3 of Nitrobacter hamburgensis X14.</title>
        <authorList>
            <consortium name="US DOE Joint Genome Institute"/>
            <person name="Copeland A."/>
            <person name="Lucas S."/>
            <person name="Lapidus A."/>
            <person name="Barry K."/>
            <person name="Detter J.C."/>
            <person name="Glavina del Rio T."/>
            <person name="Hammon N."/>
            <person name="Israni S."/>
            <person name="Dalin E."/>
            <person name="Tice H."/>
            <person name="Pitluck S."/>
            <person name="Chain P."/>
            <person name="Malfatti S."/>
            <person name="Shin M."/>
            <person name="Vergez L."/>
            <person name="Schmutz J."/>
            <person name="Larimer F."/>
            <person name="Land M."/>
            <person name="Hauser L."/>
            <person name="Kyrpides N."/>
            <person name="Ivanova N."/>
            <person name="Ward B."/>
            <person name="Arp D."/>
            <person name="Klotz M."/>
            <person name="Stein L."/>
            <person name="O'Mullan G."/>
            <person name="Starkenburg S."/>
            <person name="Sayavedra L."/>
            <person name="Poret-Peterson A.T."/>
            <person name="Gentry M.E."/>
            <person name="Bruce D."/>
            <person name="Richardson P."/>
        </authorList>
    </citation>
    <scope>NUCLEOTIDE SEQUENCE [LARGE SCALE GENOMIC DNA]</scope>
    <source>
        <strain evidence="4">DSM 10229 / NCIMB 13809 / X14</strain>
        <plasmid evidence="4">Plasmid pNITHX3</plasmid>
    </source>
</reference>
<dbReference type="OrthoDB" id="595470at2"/>
<proteinExistence type="inferred from homology"/>
<accession>Q1QEX6</accession>
<dbReference type="Pfam" id="PF05016">
    <property type="entry name" value="ParE_toxin"/>
    <property type="match status" value="1"/>
</dbReference>
<evidence type="ECO:0000256" key="2">
    <source>
        <dbReference type="ARBA" id="ARBA00022649"/>
    </source>
</evidence>
<dbReference type="Gene3D" id="3.30.2310.20">
    <property type="entry name" value="RelE-like"/>
    <property type="match status" value="1"/>
</dbReference>
<dbReference type="AlphaFoldDB" id="Q1QEX6"/>
<name>Q1QEX6_NITHX</name>
<dbReference type="EMBL" id="CP000322">
    <property type="protein sequence ID" value="ABE65221.1"/>
    <property type="molecule type" value="Genomic_DNA"/>
</dbReference>
<keyword evidence="3" id="KW-0614">Plasmid</keyword>
<evidence type="ECO:0000313" key="3">
    <source>
        <dbReference type="EMBL" id="ABE65221.1"/>
    </source>
</evidence>
<comment type="similarity">
    <text evidence="1">Belongs to the RelE toxin family.</text>
</comment>
<dbReference type="NCBIfam" id="TIGR02385">
    <property type="entry name" value="RelE_StbE"/>
    <property type="match status" value="1"/>
</dbReference>
<keyword evidence="2" id="KW-1277">Toxin-antitoxin system</keyword>
<gene>
    <name evidence="3" type="ordered locus">Nham_4667</name>
</gene>
<protein>
    <submittedName>
        <fullName evidence="3">Addiction module toxin, RelE/StbE</fullName>
    </submittedName>
</protein>
<evidence type="ECO:0000256" key="1">
    <source>
        <dbReference type="ARBA" id="ARBA00006226"/>
    </source>
</evidence>
<dbReference type="InterPro" id="IPR007712">
    <property type="entry name" value="RelE/ParE_toxin"/>
</dbReference>
<dbReference type="InterPro" id="IPR035093">
    <property type="entry name" value="RelE/ParE_toxin_dom_sf"/>
</dbReference>
<keyword evidence="4" id="KW-1185">Reference proteome</keyword>
<organism evidence="3 4">
    <name type="scientific">Nitrobacter hamburgensis (strain DSM 10229 / NCIMB 13809 / X14)</name>
    <dbReference type="NCBI Taxonomy" id="323097"/>
    <lineage>
        <taxon>Bacteria</taxon>
        <taxon>Pseudomonadati</taxon>
        <taxon>Pseudomonadota</taxon>
        <taxon>Alphaproteobacteria</taxon>
        <taxon>Hyphomicrobiales</taxon>
        <taxon>Nitrobacteraceae</taxon>
        <taxon>Nitrobacter</taxon>
    </lineage>
</organism>
<dbReference type="HOGENOM" id="CLU_147162_11_2_5"/>
<dbReference type="Proteomes" id="UP000001953">
    <property type="component" value="Plasmid 3"/>
</dbReference>
<dbReference type="PANTHER" id="PTHR33755:SF6">
    <property type="entry name" value="PLASMID STABILIZATION SYSTEM PROTEIN"/>
    <property type="match status" value="1"/>
</dbReference>
<dbReference type="RefSeq" id="WP_011505300.1">
    <property type="nucleotide sequence ID" value="NC_007961.1"/>
</dbReference>
<dbReference type="KEGG" id="nha:Nham_4667"/>